<dbReference type="InterPro" id="IPR001279">
    <property type="entry name" value="Metallo-B-lactamas"/>
</dbReference>
<evidence type="ECO:0000313" key="3">
    <source>
        <dbReference type="Proteomes" id="UP001500954"/>
    </source>
</evidence>
<dbReference type="InterPro" id="IPR052159">
    <property type="entry name" value="Competence_DNA_uptake"/>
</dbReference>
<dbReference type="EMBL" id="BAABCY010000085">
    <property type="protein sequence ID" value="GAA3580588.1"/>
    <property type="molecule type" value="Genomic_DNA"/>
</dbReference>
<name>A0ABP6YBN3_9FLAO</name>
<evidence type="ECO:0000259" key="1">
    <source>
        <dbReference type="Pfam" id="PF00753"/>
    </source>
</evidence>
<dbReference type="PANTHER" id="PTHR30619">
    <property type="entry name" value="DNA INTERNALIZATION/COMPETENCE PROTEIN COMEC/REC2"/>
    <property type="match status" value="1"/>
</dbReference>
<dbReference type="InterPro" id="IPR036866">
    <property type="entry name" value="RibonucZ/Hydroxyglut_hydro"/>
</dbReference>
<comment type="caution">
    <text evidence="2">The sequence shown here is derived from an EMBL/GenBank/DDBJ whole genome shotgun (WGS) entry which is preliminary data.</text>
</comment>
<dbReference type="RefSeq" id="WP_345007357.1">
    <property type="nucleotide sequence ID" value="NZ_BAABCY010000085.1"/>
</dbReference>
<proteinExistence type="predicted"/>
<feature type="domain" description="Metallo-beta-lactamase" evidence="1">
    <location>
        <begin position="117"/>
        <end position="172"/>
    </location>
</feature>
<dbReference type="SUPFAM" id="SSF56281">
    <property type="entry name" value="Metallo-hydrolase/oxidoreductase"/>
    <property type="match status" value="1"/>
</dbReference>
<gene>
    <name evidence="2" type="ORF">GCM10022395_31340</name>
</gene>
<organism evidence="2 3">
    <name type="scientific">Snuella lapsa</name>
    <dbReference type="NCBI Taxonomy" id="870481"/>
    <lineage>
        <taxon>Bacteria</taxon>
        <taxon>Pseudomonadati</taxon>
        <taxon>Bacteroidota</taxon>
        <taxon>Flavobacteriia</taxon>
        <taxon>Flavobacteriales</taxon>
        <taxon>Flavobacteriaceae</taxon>
        <taxon>Snuella</taxon>
    </lineage>
</organism>
<dbReference type="Gene3D" id="3.60.15.10">
    <property type="entry name" value="Ribonuclease Z/Hydroxyacylglutathione hydrolase-like"/>
    <property type="match status" value="1"/>
</dbReference>
<evidence type="ECO:0000313" key="2">
    <source>
        <dbReference type="EMBL" id="GAA3580588.1"/>
    </source>
</evidence>
<dbReference type="Proteomes" id="UP001500954">
    <property type="component" value="Unassembled WGS sequence"/>
</dbReference>
<accession>A0ABP6YBN3</accession>
<protein>
    <recommendedName>
        <fullName evidence="1">Metallo-beta-lactamase domain-containing protein</fullName>
    </recommendedName>
</protein>
<keyword evidence="3" id="KW-1185">Reference proteome</keyword>
<reference evidence="3" key="1">
    <citation type="journal article" date="2019" name="Int. J. Syst. Evol. Microbiol.">
        <title>The Global Catalogue of Microorganisms (GCM) 10K type strain sequencing project: providing services to taxonomists for standard genome sequencing and annotation.</title>
        <authorList>
            <consortium name="The Broad Institute Genomics Platform"/>
            <consortium name="The Broad Institute Genome Sequencing Center for Infectious Disease"/>
            <person name="Wu L."/>
            <person name="Ma J."/>
        </authorList>
    </citation>
    <scope>NUCLEOTIDE SEQUENCE [LARGE SCALE GENOMIC DNA]</scope>
    <source>
        <strain evidence="3">JCM 17111</strain>
    </source>
</reference>
<dbReference type="Pfam" id="PF00753">
    <property type="entry name" value="Lactamase_B"/>
    <property type="match status" value="1"/>
</dbReference>
<sequence>MNKFKYYLVIVIVLISYNCIKAKKEGSNELVESKAELFRPWQEGYLDIHHINTGRGDATFMVLPDGTTLLFDAGDLDKDKFEHKYAPLKASPPKPSDSLTAAQYIALYIKDVMTKGEKPEIDYVLISHFHEDHYGSFVDLEKLVPMKKVIDRNYPDYNFPLDLKKYLSSDSLFQDYQKFISKKDLSVEALIVGSNAQLVLLRQPEKFKNFSIRNVKSNGTIWTGNAEETFDYFSDEDMTDYYKGKYNENPLSLAIKISYGNFDYFTGGDNTGLQGFGLPQWFDVETPMAKAVGNVEVTTLDHHGNRDATNEYFVKTLDPKVVVQQSWCSDHPGQEVYQRLIYKDENAQGRDIFATNMHDETLVTYGPWFKDNYKSMHGHILIRVYPNGDTYDVYVLNDDTTTLTVKEKFGPYKSK</sequence>
<dbReference type="PANTHER" id="PTHR30619:SF1">
    <property type="entry name" value="RECOMBINATION PROTEIN 2"/>
    <property type="match status" value="1"/>
</dbReference>